<dbReference type="Proteomes" id="UP000217276">
    <property type="component" value="Chromosome"/>
</dbReference>
<evidence type="ECO:0000313" key="2">
    <source>
        <dbReference type="EMBL" id="ATA82217.1"/>
    </source>
</evidence>
<dbReference type="EMBL" id="CP022384">
    <property type="protein sequence ID" value="ATA82217.1"/>
    <property type="molecule type" value="Genomic_DNA"/>
</dbReference>
<dbReference type="AlphaFoldDB" id="A0A250FDW3"/>
<feature type="signal peptide" evidence="1">
    <location>
        <begin position="1"/>
        <end position="19"/>
    </location>
</feature>
<evidence type="ECO:0008006" key="4">
    <source>
        <dbReference type="Google" id="ProtNLM"/>
    </source>
</evidence>
<keyword evidence="3" id="KW-1185">Reference proteome</keyword>
<evidence type="ECO:0000256" key="1">
    <source>
        <dbReference type="SAM" id="SignalP"/>
    </source>
</evidence>
<proteinExistence type="predicted"/>
<dbReference type="KEGG" id="clk:CGC53_07610"/>
<keyword evidence="1" id="KW-0732">Signal</keyword>
<evidence type="ECO:0000313" key="3">
    <source>
        <dbReference type="Proteomes" id="UP000217276"/>
    </source>
</evidence>
<protein>
    <recommendedName>
        <fullName evidence="4">6-bladed beta-propeller protein</fullName>
    </recommendedName>
</protein>
<name>A0A250FDW3_9FLAO</name>
<organism evidence="2 3">
    <name type="scientific">Capnocytophaga leadbetteri</name>
    <dbReference type="NCBI Taxonomy" id="327575"/>
    <lineage>
        <taxon>Bacteria</taxon>
        <taxon>Pseudomonadati</taxon>
        <taxon>Bacteroidota</taxon>
        <taxon>Flavobacteriia</taxon>
        <taxon>Flavobacteriales</taxon>
        <taxon>Flavobacteriaceae</taxon>
        <taxon>Capnocytophaga</taxon>
    </lineage>
</organism>
<sequence>MKLPIILGLLTASITASFAQPFRDTAVLQLADTKVLTAETSQAQHLNLNPFLVKDKEFDFGALLKEINFVPLETTAQSRLGQIRKVVTTAEHIYIMDDLKELGIAIFTRQGKFVKRIPNGKKPEQLYRLYDIDFNTQTNELIAYKRSFLLIFDKEGNFLRFKYLPIGFLNMAATPDGYVLKSLVGQNINLGDKSNYRLQFINKDLKLNAVALPDKESKAFSAKSYLYRVADLVKITAEISDTIYQYNPKDNKLAAEFILDYDHRLPRSYIYGKDFSVFEEAIRNHNYNYCIGDYIETTHQNVFFISNKTANVVVYRDKHSGNMVGGGIAQSKQGLPFLAFPDTFYDDQLIKYYYPGENDYEVLKEMPFLSEANKKKSESFKKGDNPILIYYTLNKF</sequence>
<gene>
    <name evidence="2" type="ORF">CGC53_07610</name>
</gene>
<feature type="chain" id="PRO_5013146024" description="6-bladed beta-propeller protein" evidence="1">
    <location>
        <begin position="20"/>
        <end position="396"/>
    </location>
</feature>
<dbReference type="Pfam" id="PF17170">
    <property type="entry name" value="DUF5128"/>
    <property type="match status" value="1"/>
</dbReference>
<reference evidence="3" key="1">
    <citation type="submission" date="2017-06" db="EMBL/GenBank/DDBJ databases">
        <title>Capnocytophaga spp. assemblies.</title>
        <authorList>
            <person name="Gulvik C.A."/>
        </authorList>
    </citation>
    <scope>NUCLEOTIDE SEQUENCE [LARGE SCALE GENOMIC DNA]</scope>
    <source>
        <strain evidence="3">H6253</strain>
    </source>
</reference>
<accession>A0A250FDW3</accession>
<dbReference type="RefSeq" id="WP_095914259.1">
    <property type="nucleotide sequence ID" value="NZ_CP022384.1"/>
</dbReference>